<evidence type="ECO:0000259" key="2">
    <source>
        <dbReference type="PROSITE" id="PS50157"/>
    </source>
</evidence>
<accession>A0A4Z2DDU4</accession>
<proteinExistence type="predicted"/>
<evidence type="ECO:0000313" key="4">
    <source>
        <dbReference type="Proteomes" id="UP000311919"/>
    </source>
</evidence>
<dbReference type="InterPro" id="IPR013087">
    <property type="entry name" value="Znf_C2H2_type"/>
</dbReference>
<keyword evidence="1" id="KW-0863">Zinc-finger</keyword>
<dbReference type="AlphaFoldDB" id="A0A4Z2DDU4"/>
<organism evidence="3 4">
    <name type="scientific">Schistosoma japonicum</name>
    <name type="common">Blood fluke</name>
    <dbReference type="NCBI Taxonomy" id="6182"/>
    <lineage>
        <taxon>Eukaryota</taxon>
        <taxon>Metazoa</taxon>
        <taxon>Spiralia</taxon>
        <taxon>Lophotrochozoa</taxon>
        <taxon>Platyhelminthes</taxon>
        <taxon>Trematoda</taxon>
        <taxon>Digenea</taxon>
        <taxon>Strigeidida</taxon>
        <taxon>Schistosomatoidea</taxon>
        <taxon>Schistosomatidae</taxon>
        <taxon>Schistosoma</taxon>
    </lineage>
</organism>
<dbReference type="GO" id="GO:0008270">
    <property type="term" value="F:zinc ion binding"/>
    <property type="evidence" value="ECO:0007669"/>
    <property type="project" value="UniProtKB-KW"/>
</dbReference>
<dbReference type="STRING" id="6182.A0A4Z2DDU4"/>
<reference evidence="3 4" key="1">
    <citation type="submission" date="2019-03" db="EMBL/GenBank/DDBJ databases">
        <title>An improved genome assembly of the fluke Schistosoma japonicum.</title>
        <authorList>
            <person name="Hu W."/>
            <person name="Luo F."/>
            <person name="Yin M."/>
            <person name="Mo X."/>
            <person name="Sun C."/>
            <person name="Wu Q."/>
            <person name="Zhu B."/>
            <person name="Xiang M."/>
            <person name="Wang J."/>
            <person name="Wang Y."/>
            <person name="Zhang T."/>
            <person name="Xu B."/>
            <person name="Zheng H."/>
            <person name="Feng Z."/>
        </authorList>
    </citation>
    <scope>NUCLEOTIDE SEQUENCE [LARGE SCALE GENOMIC DNA]</scope>
    <source>
        <strain evidence="3">HuSjv2</strain>
        <tissue evidence="3">Worms</tissue>
    </source>
</reference>
<keyword evidence="4" id="KW-1185">Reference proteome</keyword>
<comment type="caution">
    <text evidence="3">The sequence shown here is derived from an EMBL/GenBank/DDBJ whole genome shotgun (WGS) entry which is preliminary data.</text>
</comment>
<dbReference type="PROSITE" id="PS50157">
    <property type="entry name" value="ZINC_FINGER_C2H2_2"/>
    <property type="match status" value="1"/>
</dbReference>
<evidence type="ECO:0000256" key="1">
    <source>
        <dbReference type="PROSITE-ProRule" id="PRU00042"/>
    </source>
</evidence>
<keyword evidence="1" id="KW-0479">Metal-binding</keyword>
<dbReference type="Proteomes" id="UP000311919">
    <property type="component" value="Unassembled WGS sequence"/>
</dbReference>
<protein>
    <submittedName>
        <fullName evidence="3">RE1-silencing transcription factor</fullName>
    </submittedName>
</protein>
<dbReference type="OrthoDB" id="10594116at2759"/>
<keyword evidence="1" id="KW-0862">Zinc</keyword>
<evidence type="ECO:0000313" key="3">
    <source>
        <dbReference type="EMBL" id="TNN14681.1"/>
    </source>
</evidence>
<gene>
    <name evidence="3" type="ORF">EWB00_001869</name>
</gene>
<name>A0A4Z2DDU4_SCHJA</name>
<sequence>MTDNNSRRDCLMETISCGNDFTNTTSIHHHHHLHHAEDMNLENNSIQTLEYTTSYFLNSKPTDQMLVSTSAGVHMNKCHYSENKPSSTLMNVENSQHTVDSSVHSNISSSNTSTSVNTMNTGNEDADVTMCICPVCGFSASSPRRQDEHMELIHGEVVCNIMTSVTTNPILSVTTENSNSSPLMKSNKYDWPIEMNNSTFDLLQHPSQQTHLPLCNPLTLQASSTPQRNKLWSTDEQINSLLTITEQMQVNKKSDVVYNKIYTTTRTTDTTLNLKLSSPFTNIGTTTTTSVTNTNNSSTEIFNKLKTSQLTNDLKKPEKTSVYSPVKISKSNIQHSIKRNTNIYHHHQYCHYQPHQHHHRHYHHHHCQ</sequence>
<dbReference type="EMBL" id="SKCS01000166">
    <property type="protein sequence ID" value="TNN14681.1"/>
    <property type="molecule type" value="Genomic_DNA"/>
</dbReference>
<feature type="domain" description="C2H2-type" evidence="2">
    <location>
        <begin position="8"/>
        <end position="39"/>
    </location>
</feature>